<dbReference type="RefSeq" id="WP_208650261.1">
    <property type="nucleotide sequence ID" value="NZ_CP036528.1"/>
</dbReference>
<dbReference type="InterPro" id="IPR002942">
    <property type="entry name" value="S4_RNA-bd"/>
</dbReference>
<dbReference type="Gene3D" id="3.30.70.1560">
    <property type="entry name" value="Alpha-L RNA-binding motif"/>
    <property type="match status" value="1"/>
</dbReference>
<dbReference type="GO" id="GO:0003723">
    <property type="term" value="F:RNA binding"/>
    <property type="evidence" value="ECO:0007669"/>
    <property type="project" value="UniProtKB-KW"/>
</dbReference>
<dbReference type="InterPro" id="IPR042092">
    <property type="entry name" value="PsdUridine_s_RsuA/RluB/E/F_cat"/>
</dbReference>
<keyword evidence="8" id="KW-1185">Reference proteome</keyword>
<dbReference type="Gene3D" id="3.10.290.10">
    <property type="entry name" value="RNA-binding S4 domain"/>
    <property type="match status" value="1"/>
</dbReference>
<evidence type="ECO:0000256" key="1">
    <source>
        <dbReference type="ARBA" id="ARBA00008348"/>
    </source>
</evidence>
<dbReference type="EMBL" id="CP036528">
    <property type="protein sequence ID" value="QBK26570.1"/>
    <property type="molecule type" value="Genomic_DNA"/>
</dbReference>
<dbReference type="Pfam" id="PF01479">
    <property type="entry name" value="S4"/>
    <property type="match status" value="1"/>
</dbReference>
<reference evidence="7 8" key="1">
    <citation type="submission" date="2019-02" db="EMBL/GenBank/DDBJ databases">
        <title>Ureibacillus thermophilus.</title>
        <authorList>
            <person name="Sunny J.S."/>
            <person name="Natarajan A."/>
            <person name="Saleena L.M."/>
        </authorList>
    </citation>
    <scope>NUCLEOTIDE SEQUENCE [LARGE SCALE GENOMIC DNA]</scope>
    <source>
        <strain evidence="7 8">LM102</strain>
    </source>
</reference>
<evidence type="ECO:0000256" key="3">
    <source>
        <dbReference type="ARBA" id="ARBA00023235"/>
    </source>
</evidence>
<dbReference type="FunFam" id="3.30.70.1560:FF:000001">
    <property type="entry name" value="Pseudouridine synthase"/>
    <property type="match status" value="1"/>
</dbReference>
<dbReference type="SUPFAM" id="SSF55174">
    <property type="entry name" value="Alpha-L RNA-binding motif"/>
    <property type="match status" value="1"/>
</dbReference>
<keyword evidence="2 4" id="KW-0694">RNA-binding</keyword>
<dbReference type="InterPro" id="IPR036986">
    <property type="entry name" value="S4_RNA-bd_sf"/>
</dbReference>
<dbReference type="InterPro" id="IPR018496">
    <property type="entry name" value="PsdUridine_synth_RsuA/RluB_CS"/>
</dbReference>
<name>A0A4V1A3A5_9BACL</name>
<dbReference type="NCBIfam" id="TIGR00093">
    <property type="entry name" value="pseudouridine synthase"/>
    <property type="match status" value="1"/>
</dbReference>
<dbReference type="Pfam" id="PF00849">
    <property type="entry name" value="PseudoU_synth_2"/>
    <property type="match status" value="1"/>
</dbReference>
<dbReference type="EC" id="5.4.99.-" evidence="5"/>
<dbReference type="SMART" id="SM00363">
    <property type="entry name" value="S4"/>
    <property type="match status" value="1"/>
</dbReference>
<accession>A0A4V1A3A5</accession>
<sequence>MRLDKLLANSGYGSRKEVKQLLKKEQVTVDGKVAKDPAMHVDPERQEIYVFGEKLDYKEFIYVMLNKPKGVISATEDLREKTVVDLLSPILRHYQPFPVGRLDKDTVGLLLLTNDGDLAHQLLSPKKHVPKTYYAKIAGEVTERDVKAFKEGVVLDDGTITKPGELKIITSGDISEIELTIYEGKFHQVKRMFEAVGKKVVFLKRLSMGNLNLDPTLQYGEYRELTDEELKALKEYVHKKE</sequence>
<dbReference type="GO" id="GO:0005829">
    <property type="term" value="C:cytosol"/>
    <property type="evidence" value="ECO:0007669"/>
    <property type="project" value="UniProtKB-ARBA"/>
</dbReference>
<dbReference type="AlphaFoldDB" id="A0A4V1A3A5"/>
<dbReference type="Proteomes" id="UP000291151">
    <property type="component" value="Chromosome"/>
</dbReference>
<evidence type="ECO:0000256" key="2">
    <source>
        <dbReference type="ARBA" id="ARBA00022884"/>
    </source>
</evidence>
<comment type="similarity">
    <text evidence="1 5">Belongs to the pseudouridine synthase RsuA family.</text>
</comment>
<proteinExistence type="inferred from homology"/>
<gene>
    <name evidence="7" type="ORF">DKZ56_12265</name>
</gene>
<evidence type="ECO:0000259" key="6">
    <source>
        <dbReference type="SMART" id="SM00363"/>
    </source>
</evidence>
<dbReference type="CDD" id="cd02553">
    <property type="entry name" value="PseudoU_synth_RsuA"/>
    <property type="match status" value="1"/>
</dbReference>
<evidence type="ECO:0000256" key="5">
    <source>
        <dbReference type="RuleBase" id="RU003887"/>
    </source>
</evidence>
<dbReference type="InterPro" id="IPR000748">
    <property type="entry name" value="PsdUridine_synth_RsuA/RluB/E/F"/>
</dbReference>
<organism evidence="7 8">
    <name type="scientific">Ureibacillus thermophilus</name>
    <dbReference type="NCBI Taxonomy" id="367743"/>
    <lineage>
        <taxon>Bacteria</taxon>
        <taxon>Bacillati</taxon>
        <taxon>Bacillota</taxon>
        <taxon>Bacilli</taxon>
        <taxon>Bacillales</taxon>
        <taxon>Caryophanaceae</taxon>
        <taxon>Ureibacillus</taxon>
    </lineage>
</organism>
<dbReference type="Gene3D" id="3.30.70.580">
    <property type="entry name" value="Pseudouridine synthase I, catalytic domain, N-terminal subdomain"/>
    <property type="match status" value="1"/>
</dbReference>
<evidence type="ECO:0000313" key="7">
    <source>
        <dbReference type="EMBL" id="QBK26570.1"/>
    </source>
</evidence>
<dbReference type="InterPro" id="IPR006145">
    <property type="entry name" value="PsdUridine_synth_RsuA/RluA"/>
</dbReference>
<dbReference type="PANTHER" id="PTHR47683">
    <property type="entry name" value="PSEUDOURIDINE SYNTHASE FAMILY PROTEIN-RELATED"/>
    <property type="match status" value="1"/>
</dbReference>
<dbReference type="KEGG" id="uth:DKZ56_12265"/>
<dbReference type="GO" id="GO:0120159">
    <property type="term" value="F:rRNA pseudouridine synthase activity"/>
    <property type="evidence" value="ECO:0007669"/>
    <property type="project" value="UniProtKB-ARBA"/>
</dbReference>
<dbReference type="SUPFAM" id="SSF55120">
    <property type="entry name" value="Pseudouridine synthase"/>
    <property type="match status" value="1"/>
</dbReference>
<dbReference type="PANTHER" id="PTHR47683:SF4">
    <property type="entry name" value="PSEUDOURIDINE SYNTHASE"/>
    <property type="match status" value="1"/>
</dbReference>
<evidence type="ECO:0000256" key="4">
    <source>
        <dbReference type="PROSITE-ProRule" id="PRU00182"/>
    </source>
</evidence>
<protein>
    <recommendedName>
        <fullName evidence="5">Pseudouridine synthase</fullName>
        <ecNumber evidence="5">5.4.99.-</ecNumber>
    </recommendedName>
</protein>
<dbReference type="InterPro" id="IPR020103">
    <property type="entry name" value="PsdUridine_synth_cat_dom_sf"/>
</dbReference>
<dbReference type="InterPro" id="IPR050343">
    <property type="entry name" value="RsuA_PseudoU_synthase"/>
</dbReference>
<evidence type="ECO:0000313" key="8">
    <source>
        <dbReference type="Proteomes" id="UP000291151"/>
    </source>
</evidence>
<dbReference type="CDD" id="cd00165">
    <property type="entry name" value="S4"/>
    <property type="match status" value="1"/>
</dbReference>
<keyword evidence="3 5" id="KW-0413">Isomerase</keyword>
<feature type="domain" description="RNA-binding S4" evidence="6">
    <location>
        <begin position="1"/>
        <end position="59"/>
    </location>
</feature>
<dbReference type="GO" id="GO:0000455">
    <property type="term" value="P:enzyme-directed rRNA pseudouridine synthesis"/>
    <property type="evidence" value="ECO:0007669"/>
    <property type="project" value="UniProtKB-ARBA"/>
</dbReference>
<dbReference type="FunFam" id="3.10.290.10:FF:000003">
    <property type="entry name" value="Pseudouridine synthase"/>
    <property type="match status" value="1"/>
</dbReference>
<dbReference type="PROSITE" id="PS01149">
    <property type="entry name" value="PSI_RSU"/>
    <property type="match status" value="1"/>
</dbReference>
<dbReference type="PROSITE" id="PS50889">
    <property type="entry name" value="S4"/>
    <property type="match status" value="1"/>
</dbReference>
<dbReference type="InterPro" id="IPR020094">
    <property type="entry name" value="TruA/RsuA/RluB/E/F_N"/>
</dbReference>